<name>A0A1F2P4C9_9EURY</name>
<proteinExistence type="predicted"/>
<dbReference type="STRING" id="1839936.SBU_001576"/>
<evidence type="ECO:0000313" key="3">
    <source>
        <dbReference type="Proteomes" id="UP000185779"/>
    </source>
</evidence>
<gene>
    <name evidence="1" type="ORF">ENI32_02425</name>
    <name evidence="2" type="ORF">SBU_001576</name>
</gene>
<sequence>MMLQDQDFRKEGINYVVPLRKNSKLMDTRWLRWRKPFIYRQRTIKWSRKKSESDEAVRGYFFVTLLALRIYFGVLRRLRERELTNRISVEEVFFELSKVQKIVEPSREYFARIPRRARRIMELFPELPMG</sequence>
<accession>A0A1F2P4C9</accession>
<evidence type="ECO:0000313" key="2">
    <source>
        <dbReference type="EMBL" id="OFV65546.1"/>
    </source>
</evidence>
<dbReference type="EMBL" id="LYOR01000011">
    <property type="protein sequence ID" value="OFV65546.1"/>
    <property type="molecule type" value="Genomic_DNA"/>
</dbReference>
<protein>
    <submittedName>
        <fullName evidence="2">Uncharacterized protein</fullName>
    </submittedName>
</protein>
<dbReference type="Proteomes" id="UP000185779">
    <property type="component" value="Unassembled WGS sequence"/>
</dbReference>
<dbReference type="EMBL" id="DRIE01000039">
    <property type="protein sequence ID" value="HEC56729.1"/>
    <property type="molecule type" value="Genomic_DNA"/>
</dbReference>
<comment type="caution">
    <text evidence="2">The sequence shown here is derived from an EMBL/GenBank/DDBJ whole genome shotgun (WGS) entry which is preliminary data.</text>
</comment>
<reference evidence="1" key="2">
    <citation type="journal article" date="2020" name="mSystems">
        <title>Genome- and Community-Level Interaction Insights into Carbon Utilization and Element Cycling Functions of Hydrothermarchaeota in Hydrothermal Sediment.</title>
        <authorList>
            <person name="Zhou Z."/>
            <person name="Liu Y."/>
            <person name="Xu W."/>
            <person name="Pan J."/>
            <person name="Luo Z.H."/>
            <person name="Li M."/>
        </authorList>
    </citation>
    <scope>NUCLEOTIDE SEQUENCE [LARGE SCALE GENOMIC DNA]</scope>
    <source>
        <strain evidence="1">HyVt-386</strain>
    </source>
</reference>
<dbReference type="Proteomes" id="UP000885936">
    <property type="component" value="Unassembled WGS sequence"/>
</dbReference>
<evidence type="ECO:0000313" key="1">
    <source>
        <dbReference type="EMBL" id="HEC56729.1"/>
    </source>
</evidence>
<keyword evidence="3" id="KW-1185">Reference proteome</keyword>
<organism evidence="2 3">
    <name type="scientific">Candidatus Syntropharchaeum butanivorans</name>
    <dbReference type="NCBI Taxonomy" id="1839936"/>
    <lineage>
        <taxon>Archaea</taxon>
        <taxon>Methanobacteriati</taxon>
        <taxon>Methanobacteriota</taxon>
        <taxon>Stenosarchaea group</taxon>
        <taxon>Methanomicrobia</taxon>
        <taxon>Methanosarcinales</taxon>
        <taxon>ANME-2 cluster</taxon>
        <taxon>Candidatus Syntropharchaeum</taxon>
    </lineage>
</organism>
<reference evidence="2 3" key="1">
    <citation type="submission" date="2016-05" db="EMBL/GenBank/DDBJ databases">
        <title>Microbial consortia oxidize butane by reversing methanogenesis.</title>
        <authorList>
            <person name="Laso-Perez R."/>
            <person name="Richter M."/>
            <person name="Wegener G."/>
            <person name="Musat F."/>
        </authorList>
    </citation>
    <scope>NUCLEOTIDE SEQUENCE [LARGE SCALE GENOMIC DNA]</scope>
    <source>
        <strain evidence="2">BOX1</strain>
    </source>
</reference>
<dbReference type="AlphaFoldDB" id="A0A1F2P4C9"/>